<evidence type="ECO:0000313" key="1">
    <source>
        <dbReference type="EMBL" id="KAH7082501.1"/>
    </source>
</evidence>
<dbReference type="EMBL" id="JAGMVJ010000014">
    <property type="protein sequence ID" value="KAH7082501.1"/>
    <property type="molecule type" value="Genomic_DNA"/>
</dbReference>
<protein>
    <submittedName>
        <fullName evidence="1">Uncharacterized protein</fullName>
    </submittedName>
</protein>
<accession>A0A8K0R0H3</accession>
<comment type="caution">
    <text evidence="1">The sequence shown here is derived from an EMBL/GenBank/DDBJ whole genome shotgun (WGS) entry which is preliminary data.</text>
</comment>
<dbReference type="Proteomes" id="UP000813461">
    <property type="component" value="Unassembled WGS sequence"/>
</dbReference>
<sequence>MDVIESLREAGILESPKGKIFPLSSSLPSSPLDLVGKLPGVGVKDDIKDQLSLPTVQPSRFWRGLAYTLRSYMSNAASLADEGQAIFLSPANQYGIPGGNWIPDEITNYQLFLKADAVQSLNHPNFSLDRPSYFELLARYLRNVTGHDIEGRPELSKARDDLIQATKDKNQAWANARTRYVNAQKTNSTPESFIDALQKDSEYVAAWKHEVECEKSYTELQPADMQDVARQLDIIRSADGRLESKLGNNMPCSASNEDYIRSTKVTVEPSTVYYRPLYDISNWKQTCNSWMDFGQVWTEPVPIYLNDADDTNWSYLGHPDLDRVAPLPLSDPQKELLDSLTATIRFKGKPVVVDVNRGIWDVKSLRSFMQPLSEGAPPIVRAKFCKTIKLMLAWDYEIQLKLASQVGTVSIGSLNLAALGLPVTAQSADGTMLTFTAGGNTIGNTVPILLAALGSMV</sequence>
<evidence type="ECO:0000313" key="2">
    <source>
        <dbReference type="Proteomes" id="UP000813461"/>
    </source>
</evidence>
<proteinExistence type="predicted"/>
<organism evidence="1 2">
    <name type="scientific">Paraphoma chrysanthemicola</name>
    <dbReference type="NCBI Taxonomy" id="798071"/>
    <lineage>
        <taxon>Eukaryota</taxon>
        <taxon>Fungi</taxon>
        <taxon>Dikarya</taxon>
        <taxon>Ascomycota</taxon>
        <taxon>Pezizomycotina</taxon>
        <taxon>Dothideomycetes</taxon>
        <taxon>Pleosporomycetidae</taxon>
        <taxon>Pleosporales</taxon>
        <taxon>Pleosporineae</taxon>
        <taxon>Phaeosphaeriaceae</taxon>
        <taxon>Paraphoma</taxon>
    </lineage>
</organism>
<dbReference type="OrthoDB" id="5047692at2759"/>
<dbReference type="AlphaFoldDB" id="A0A8K0R0H3"/>
<reference evidence="1" key="1">
    <citation type="journal article" date="2021" name="Nat. Commun.">
        <title>Genetic determinants of endophytism in the Arabidopsis root mycobiome.</title>
        <authorList>
            <person name="Mesny F."/>
            <person name="Miyauchi S."/>
            <person name="Thiergart T."/>
            <person name="Pickel B."/>
            <person name="Atanasova L."/>
            <person name="Karlsson M."/>
            <person name="Huettel B."/>
            <person name="Barry K.W."/>
            <person name="Haridas S."/>
            <person name="Chen C."/>
            <person name="Bauer D."/>
            <person name="Andreopoulos W."/>
            <person name="Pangilinan J."/>
            <person name="LaButti K."/>
            <person name="Riley R."/>
            <person name="Lipzen A."/>
            <person name="Clum A."/>
            <person name="Drula E."/>
            <person name="Henrissat B."/>
            <person name="Kohler A."/>
            <person name="Grigoriev I.V."/>
            <person name="Martin F.M."/>
            <person name="Hacquard S."/>
        </authorList>
    </citation>
    <scope>NUCLEOTIDE SEQUENCE</scope>
    <source>
        <strain evidence="1">MPI-SDFR-AT-0120</strain>
    </source>
</reference>
<keyword evidence="2" id="KW-1185">Reference proteome</keyword>
<name>A0A8K0R0H3_9PLEO</name>
<gene>
    <name evidence="1" type="ORF">FB567DRAFT_581818</name>
</gene>